<sequence>MSASNRVGSKMDPVRDFNHSAHTGEIRDTTEASGPGAAGHTKGRHRQNSQELPASTLPTSKGDHPRPALPEAAKPLSPLVNHFQSYSRRLRAGTQKGLPPQESLALPTG</sequence>
<feature type="compositionally biased region" description="Polar residues" evidence="1">
    <location>
        <begin position="49"/>
        <end position="59"/>
    </location>
</feature>
<organism evidence="2 3">
    <name type="scientific">Rattus norvegicus</name>
    <name type="common">Rat</name>
    <dbReference type="NCBI Taxonomy" id="10116"/>
    <lineage>
        <taxon>Eukaryota</taxon>
        <taxon>Metazoa</taxon>
        <taxon>Chordata</taxon>
        <taxon>Craniata</taxon>
        <taxon>Vertebrata</taxon>
        <taxon>Euteleostomi</taxon>
        <taxon>Mammalia</taxon>
        <taxon>Eutheria</taxon>
        <taxon>Euarchontoglires</taxon>
        <taxon>Glires</taxon>
        <taxon>Rodentia</taxon>
        <taxon>Myomorpha</taxon>
        <taxon>Muroidea</taxon>
        <taxon>Muridae</taxon>
        <taxon>Murinae</taxon>
        <taxon>Rattus</taxon>
    </lineage>
</organism>
<protein>
    <submittedName>
        <fullName evidence="2">RCG32169</fullName>
    </submittedName>
</protein>
<dbReference type="EMBL" id="CH474005">
    <property type="protein sequence ID" value="EDL96448.1"/>
    <property type="molecule type" value="Genomic_DNA"/>
</dbReference>
<dbReference type="Proteomes" id="UP000234681">
    <property type="component" value="Chromosome 3"/>
</dbReference>
<feature type="region of interest" description="Disordered" evidence="1">
    <location>
        <begin position="1"/>
        <end position="109"/>
    </location>
</feature>
<dbReference type="AlphaFoldDB" id="A6JXG2"/>
<evidence type="ECO:0000313" key="3">
    <source>
        <dbReference type="Proteomes" id="UP000234681"/>
    </source>
</evidence>
<evidence type="ECO:0000256" key="1">
    <source>
        <dbReference type="SAM" id="MobiDB-lite"/>
    </source>
</evidence>
<accession>A6JXG2</accession>
<feature type="compositionally biased region" description="Basic and acidic residues" evidence="1">
    <location>
        <begin position="12"/>
        <end position="30"/>
    </location>
</feature>
<evidence type="ECO:0000313" key="2">
    <source>
        <dbReference type="EMBL" id="EDL96448.1"/>
    </source>
</evidence>
<gene>
    <name evidence="2" type="ORF">rCG_32169</name>
</gene>
<proteinExistence type="predicted"/>
<reference evidence="2 3" key="1">
    <citation type="submission" date="2005-09" db="EMBL/GenBank/DDBJ databases">
        <authorList>
            <person name="Mural R.J."/>
            <person name="Li P.W."/>
            <person name="Adams M.D."/>
            <person name="Amanatides P.G."/>
            <person name="Baden-Tillson H."/>
            <person name="Barnstead M."/>
            <person name="Chin S.H."/>
            <person name="Dew I."/>
            <person name="Evans C.A."/>
            <person name="Ferriera S."/>
            <person name="Flanigan M."/>
            <person name="Fosler C."/>
            <person name="Glodek A."/>
            <person name="Gu Z."/>
            <person name="Holt R.A."/>
            <person name="Jennings D."/>
            <person name="Kraft C.L."/>
            <person name="Lu F."/>
            <person name="Nguyen T."/>
            <person name="Nusskern D.R."/>
            <person name="Pfannkoch C.M."/>
            <person name="Sitter C."/>
            <person name="Sutton G.G."/>
            <person name="Venter J.C."/>
            <person name="Wang Z."/>
            <person name="Woodage T."/>
            <person name="Zheng X.H."/>
            <person name="Zhong F."/>
        </authorList>
    </citation>
    <scope>NUCLEOTIDE SEQUENCE [LARGE SCALE GENOMIC DNA]</scope>
    <source>
        <strain>BN</strain>
        <strain evidence="3">Sprague-Dawley</strain>
    </source>
</reference>
<name>A6JXG2_RAT</name>